<reference evidence="7" key="1">
    <citation type="submission" date="2022-06" db="EMBL/GenBank/DDBJ databases">
        <title>Genome Sequence of Candolleomyces eurysporus.</title>
        <authorList>
            <person name="Buettner E."/>
        </authorList>
    </citation>
    <scope>NUCLEOTIDE SEQUENCE</scope>
    <source>
        <strain evidence="7">VTCC 930004</strain>
    </source>
</reference>
<name>A0A9W8JGL3_9AGAR</name>
<feature type="region of interest" description="Disordered" evidence="5">
    <location>
        <begin position="14"/>
        <end position="41"/>
    </location>
</feature>
<dbReference type="GO" id="GO:0006637">
    <property type="term" value="P:acyl-CoA metabolic process"/>
    <property type="evidence" value="ECO:0007669"/>
    <property type="project" value="TreeGrafter"/>
</dbReference>
<evidence type="ECO:0000259" key="6">
    <source>
        <dbReference type="PROSITE" id="PS51770"/>
    </source>
</evidence>
<feature type="domain" description="HotDog ACOT-type" evidence="6">
    <location>
        <begin position="251"/>
        <end position="368"/>
    </location>
</feature>
<dbReference type="PANTHER" id="PTHR12655">
    <property type="entry name" value="ACYL-COA THIOESTERASE"/>
    <property type="match status" value="1"/>
</dbReference>
<gene>
    <name evidence="7" type="ORF">H1R20_g2652</name>
</gene>
<dbReference type="Gene3D" id="3.10.129.10">
    <property type="entry name" value="Hotdog Thioesterase"/>
    <property type="match status" value="2"/>
</dbReference>
<dbReference type="CDD" id="cd03442">
    <property type="entry name" value="BFIT_BACH"/>
    <property type="match status" value="2"/>
</dbReference>
<dbReference type="AlphaFoldDB" id="A0A9W8JGL3"/>
<evidence type="ECO:0000256" key="3">
    <source>
        <dbReference type="ARBA" id="ARBA00022801"/>
    </source>
</evidence>
<dbReference type="OrthoDB" id="331699at2759"/>
<dbReference type="PROSITE" id="PS51770">
    <property type="entry name" value="HOTDOG_ACOT"/>
    <property type="match status" value="2"/>
</dbReference>
<evidence type="ECO:0000256" key="4">
    <source>
        <dbReference type="ARBA" id="ARBA00022946"/>
    </source>
</evidence>
<keyword evidence="4" id="KW-0809">Transit peptide</keyword>
<dbReference type="SUPFAM" id="SSF54637">
    <property type="entry name" value="Thioesterase/thiol ester dehydrase-isomerase"/>
    <property type="match status" value="2"/>
</dbReference>
<comment type="caution">
    <text evidence="7">The sequence shown here is derived from an EMBL/GenBank/DDBJ whole genome shotgun (WGS) entry which is preliminary data.</text>
</comment>
<evidence type="ECO:0000256" key="1">
    <source>
        <dbReference type="ARBA" id="ARBA00010458"/>
    </source>
</evidence>
<keyword evidence="8" id="KW-1185">Reference proteome</keyword>
<evidence type="ECO:0000313" key="7">
    <source>
        <dbReference type="EMBL" id="KAJ2934426.1"/>
    </source>
</evidence>
<evidence type="ECO:0000256" key="2">
    <source>
        <dbReference type="ARBA" id="ARBA00022737"/>
    </source>
</evidence>
<dbReference type="Proteomes" id="UP001140091">
    <property type="component" value="Unassembled WGS sequence"/>
</dbReference>
<dbReference type="InterPro" id="IPR029069">
    <property type="entry name" value="HotDog_dom_sf"/>
</dbReference>
<sequence>MRTAALWSESLLKSTALEDKGPRPPSQPAEPVEEDKLTPRSMHDSYSELVLPFASSVQVLEEYINASGGIRSGKLMENFDSLAGSIAYKHMLGPNVKTVGSIEDRGFYIVTASVDRLDMLSPLNPKRDLRLSGLVIYTGRSSMEVVLKMESIGGGQPDETVMIGRFSMVCRNAKTNKARKVHPLIISTPEEHALYSLGAQMKQKRQISAMQSLSQVPPTSAEAGKLHSFYLKHGQGQNSGTQPDQERVWMGDTHLSKCLLMFPQERNVHQKIFGGYLMRLAYELGFTNASMFCRGKIRFLSLDGISFARPVPIGSILKLDSMILHTSSSEEYPVLVHVGVKANVVDVKTGNEQTTNDFRFTWCQEGENLFLTSTHNVGLAV</sequence>
<dbReference type="InterPro" id="IPR033120">
    <property type="entry name" value="HOTDOG_ACOT"/>
</dbReference>
<feature type="domain" description="HotDog ACOT-type" evidence="6">
    <location>
        <begin position="49"/>
        <end position="174"/>
    </location>
</feature>
<dbReference type="GO" id="GO:0047617">
    <property type="term" value="F:fatty acyl-CoA hydrolase activity"/>
    <property type="evidence" value="ECO:0007669"/>
    <property type="project" value="TreeGrafter"/>
</dbReference>
<feature type="non-terminal residue" evidence="7">
    <location>
        <position position="381"/>
    </location>
</feature>
<organism evidence="7 8">
    <name type="scientific">Candolleomyces eurysporus</name>
    <dbReference type="NCBI Taxonomy" id="2828524"/>
    <lineage>
        <taxon>Eukaryota</taxon>
        <taxon>Fungi</taxon>
        <taxon>Dikarya</taxon>
        <taxon>Basidiomycota</taxon>
        <taxon>Agaricomycotina</taxon>
        <taxon>Agaricomycetes</taxon>
        <taxon>Agaricomycetidae</taxon>
        <taxon>Agaricales</taxon>
        <taxon>Agaricineae</taxon>
        <taxon>Psathyrellaceae</taxon>
        <taxon>Candolleomyces</taxon>
    </lineage>
</organism>
<accession>A0A9W8JGL3</accession>
<dbReference type="EMBL" id="JANBPK010000718">
    <property type="protein sequence ID" value="KAJ2934426.1"/>
    <property type="molecule type" value="Genomic_DNA"/>
</dbReference>
<evidence type="ECO:0000313" key="8">
    <source>
        <dbReference type="Proteomes" id="UP001140091"/>
    </source>
</evidence>
<keyword evidence="2" id="KW-0677">Repeat</keyword>
<protein>
    <recommendedName>
        <fullName evidence="6">HotDog ACOT-type domain-containing protein</fullName>
    </recommendedName>
</protein>
<comment type="similarity">
    <text evidence="1">Belongs to the acyl coenzyme A hydrolase family.</text>
</comment>
<dbReference type="PANTHER" id="PTHR12655:SF0">
    <property type="entry name" value="ACYL-COENZYME A THIOESTERASE 9, MITOCHONDRIAL"/>
    <property type="match status" value="1"/>
</dbReference>
<keyword evidence="3" id="KW-0378">Hydrolase</keyword>
<dbReference type="GO" id="GO:0005739">
    <property type="term" value="C:mitochondrion"/>
    <property type="evidence" value="ECO:0007669"/>
    <property type="project" value="TreeGrafter"/>
</dbReference>
<proteinExistence type="inferred from homology"/>
<evidence type="ECO:0000256" key="5">
    <source>
        <dbReference type="SAM" id="MobiDB-lite"/>
    </source>
</evidence>